<keyword evidence="11" id="KW-0413">Isomerase</keyword>
<evidence type="ECO:0000256" key="11">
    <source>
        <dbReference type="PROSITE-ProRule" id="PRU00278"/>
    </source>
</evidence>
<evidence type="ECO:0000256" key="3">
    <source>
        <dbReference type="ARBA" id="ARBA00022519"/>
    </source>
</evidence>
<dbReference type="Pfam" id="PF13624">
    <property type="entry name" value="SurA_N_3"/>
    <property type="match status" value="1"/>
</dbReference>
<evidence type="ECO:0000256" key="1">
    <source>
        <dbReference type="ARBA" id="ARBA00004382"/>
    </source>
</evidence>
<keyword evidence="2" id="KW-1003">Cell membrane</keyword>
<organism evidence="15 16">
    <name type="scientific">Tectimicrobiota bacterium</name>
    <dbReference type="NCBI Taxonomy" id="2528274"/>
    <lineage>
        <taxon>Bacteria</taxon>
        <taxon>Pseudomonadati</taxon>
        <taxon>Nitrospinota/Tectimicrobiota group</taxon>
        <taxon>Candidatus Tectimicrobiota</taxon>
    </lineage>
</organism>
<evidence type="ECO:0000259" key="14">
    <source>
        <dbReference type="PROSITE" id="PS50198"/>
    </source>
</evidence>
<gene>
    <name evidence="15" type="ORF">HYY65_09950</name>
</gene>
<comment type="caution">
    <text evidence="15">The sequence shown here is derived from an EMBL/GenBank/DDBJ whole genome shotgun (WGS) entry which is preliminary data.</text>
</comment>
<dbReference type="InterPro" id="IPR023058">
    <property type="entry name" value="PPIase_PpiC_CS"/>
</dbReference>
<evidence type="ECO:0000256" key="8">
    <source>
        <dbReference type="ARBA" id="ARBA00038408"/>
    </source>
</evidence>
<evidence type="ECO:0000256" key="9">
    <source>
        <dbReference type="ARBA" id="ARBA00040743"/>
    </source>
</evidence>
<dbReference type="EMBL" id="JACPSX010000189">
    <property type="protein sequence ID" value="MBI3015361.1"/>
    <property type="molecule type" value="Genomic_DNA"/>
</dbReference>
<dbReference type="SUPFAM" id="SSF109998">
    <property type="entry name" value="Triger factor/SurA peptide-binding domain-like"/>
    <property type="match status" value="1"/>
</dbReference>
<dbReference type="InterPro" id="IPR052029">
    <property type="entry name" value="PpiD_chaperone"/>
</dbReference>
<evidence type="ECO:0000256" key="12">
    <source>
        <dbReference type="SAM" id="MobiDB-lite"/>
    </source>
</evidence>
<dbReference type="Pfam" id="PF13145">
    <property type="entry name" value="Rotamase_2"/>
    <property type="match status" value="1"/>
</dbReference>
<dbReference type="PANTHER" id="PTHR47529:SF1">
    <property type="entry name" value="PERIPLASMIC CHAPERONE PPID"/>
    <property type="match status" value="1"/>
</dbReference>
<feature type="domain" description="PpiC" evidence="14">
    <location>
        <begin position="266"/>
        <end position="367"/>
    </location>
</feature>
<dbReference type="Gene3D" id="3.10.50.40">
    <property type="match status" value="2"/>
</dbReference>
<evidence type="ECO:0000256" key="6">
    <source>
        <dbReference type="ARBA" id="ARBA00023136"/>
    </source>
</evidence>
<dbReference type="InterPro" id="IPR046357">
    <property type="entry name" value="PPIase_dom_sf"/>
</dbReference>
<keyword evidence="7" id="KW-0143">Chaperone</keyword>
<evidence type="ECO:0000256" key="5">
    <source>
        <dbReference type="ARBA" id="ARBA00022989"/>
    </source>
</evidence>
<dbReference type="Proteomes" id="UP000741360">
    <property type="component" value="Unassembled WGS sequence"/>
</dbReference>
<sequence>MLNVMRRFAQSWLLKGVLALLALTFISFYAVIDRNQQNASGQVASVNGTKITEREFEESYERLLQFYRQVYQDRLTDEVLKQLNLKEAALESLIVRAVELQAAREAGLSVADPELLSSIQARPEFQIGGQFDSRVYFDVLRNNRLTPQEFERSQHDALLLAKWQTLIEQSALVTEPEARSAFRDLHEKADLAYLSFPAKDYEGKVQVNREKVERYYRAFPEEFRQPEQVRVEYLFWDPRSFERAITVTPLQVEDYYESHEKEFRIPEAVQARHILLRVPEGADAKKEEEARVRARMVGEQLKKGSDFAALARKYSEDPSSSRGGDLGKLRRGESVPEFEKAAFSLKSGQISEPVRTQFGFHVIQVLSKEPEKTRRLEDVREEIVRTLRLEKSRQRAESEAAKVKQSFASADKKRSFQDLSKDVSAEYKVTAWFFRGKAIAGIPSWQAVATAALNLKGGEVSAPVPAPEGIYLLRVLERKESRIPPFEEVQRDVEKALVRKEAREQTAQEAREVSAKILAGADVQTAAKGRNAHLEKLEAMSRGEFLRKFPALRGNLGDVRRVFGAKLGSPVQVEGADGTQLFVVLSRQTPDEKDYQKGRAEIYARLTEQRRQTIPQVYLSRLLEKAKILRTPGAV</sequence>
<proteinExistence type="inferred from homology"/>
<protein>
    <recommendedName>
        <fullName evidence="9">Periplasmic chaperone PpiD</fullName>
    </recommendedName>
    <alternativeName>
        <fullName evidence="10">Periplasmic folding chaperone</fullName>
    </alternativeName>
</protein>
<evidence type="ECO:0000256" key="4">
    <source>
        <dbReference type="ARBA" id="ARBA00022692"/>
    </source>
</evidence>
<evidence type="ECO:0000256" key="10">
    <source>
        <dbReference type="ARBA" id="ARBA00042775"/>
    </source>
</evidence>
<evidence type="ECO:0000313" key="16">
    <source>
        <dbReference type="Proteomes" id="UP000741360"/>
    </source>
</evidence>
<feature type="region of interest" description="Disordered" evidence="12">
    <location>
        <begin position="312"/>
        <end position="331"/>
    </location>
</feature>
<comment type="subcellular location">
    <subcellularLocation>
        <location evidence="1">Cell inner membrane</location>
        <topology evidence="1">Single-pass type II membrane protein</topology>
        <orientation evidence="1">Periplasmic side</orientation>
    </subcellularLocation>
</comment>
<keyword evidence="4 13" id="KW-0812">Transmembrane</keyword>
<dbReference type="Gene3D" id="1.10.4030.10">
    <property type="entry name" value="Porin chaperone SurA, peptide-binding domain"/>
    <property type="match status" value="1"/>
</dbReference>
<accession>A0A932GQL1</accession>
<feature type="transmembrane region" description="Helical" evidence="13">
    <location>
        <begin position="12"/>
        <end position="32"/>
    </location>
</feature>
<evidence type="ECO:0000313" key="15">
    <source>
        <dbReference type="EMBL" id="MBI3015361.1"/>
    </source>
</evidence>
<keyword evidence="6 13" id="KW-0472">Membrane</keyword>
<evidence type="ECO:0000256" key="7">
    <source>
        <dbReference type="ARBA" id="ARBA00023186"/>
    </source>
</evidence>
<dbReference type="InterPro" id="IPR000297">
    <property type="entry name" value="PPIase_PpiC"/>
</dbReference>
<evidence type="ECO:0000256" key="13">
    <source>
        <dbReference type="SAM" id="Phobius"/>
    </source>
</evidence>
<dbReference type="AlphaFoldDB" id="A0A932GQL1"/>
<keyword evidence="5 13" id="KW-1133">Transmembrane helix</keyword>
<dbReference type="PROSITE" id="PS50198">
    <property type="entry name" value="PPIC_PPIASE_2"/>
    <property type="match status" value="1"/>
</dbReference>
<dbReference type="GO" id="GO:0003755">
    <property type="term" value="F:peptidyl-prolyl cis-trans isomerase activity"/>
    <property type="evidence" value="ECO:0007669"/>
    <property type="project" value="UniProtKB-KW"/>
</dbReference>
<dbReference type="PANTHER" id="PTHR47529">
    <property type="entry name" value="PEPTIDYL-PROLYL CIS-TRANS ISOMERASE D"/>
    <property type="match status" value="1"/>
</dbReference>
<dbReference type="InterPro" id="IPR027304">
    <property type="entry name" value="Trigger_fact/SurA_dom_sf"/>
</dbReference>
<dbReference type="PROSITE" id="PS01096">
    <property type="entry name" value="PPIC_PPIASE_1"/>
    <property type="match status" value="1"/>
</dbReference>
<evidence type="ECO:0000256" key="2">
    <source>
        <dbReference type="ARBA" id="ARBA00022475"/>
    </source>
</evidence>
<reference evidence="15" key="1">
    <citation type="submission" date="2020-07" db="EMBL/GenBank/DDBJ databases">
        <title>Huge and variable diversity of episymbiotic CPR bacteria and DPANN archaea in groundwater ecosystems.</title>
        <authorList>
            <person name="He C.Y."/>
            <person name="Keren R."/>
            <person name="Whittaker M."/>
            <person name="Farag I.F."/>
            <person name="Doudna J."/>
            <person name="Cate J.H.D."/>
            <person name="Banfield J.F."/>
        </authorList>
    </citation>
    <scope>NUCLEOTIDE SEQUENCE</scope>
    <source>
        <strain evidence="15">NC_groundwater_717_Ag_S-0.2um_59_8</strain>
    </source>
</reference>
<dbReference type="SUPFAM" id="SSF54534">
    <property type="entry name" value="FKBP-like"/>
    <property type="match status" value="2"/>
</dbReference>
<keyword evidence="3" id="KW-0997">Cell inner membrane</keyword>
<dbReference type="GO" id="GO:0005886">
    <property type="term" value="C:plasma membrane"/>
    <property type="evidence" value="ECO:0007669"/>
    <property type="project" value="UniProtKB-SubCell"/>
</dbReference>
<dbReference type="Pfam" id="PF13616">
    <property type="entry name" value="Rotamase_3"/>
    <property type="match status" value="1"/>
</dbReference>
<name>A0A932GQL1_UNCTE</name>
<comment type="similarity">
    <text evidence="8">Belongs to the PpiD chaperone family.</text>
</comment>
<keyword evidence="11" id="KW-0697">Rotamase</keyword>